<dbReference type="Proteomes" id="UP000217696">
    <property type="component" value="Chromosome"/>
</dbReference>
<gene>
    <name evidence="1" type="ORF">CB4_00325</name>
</gene>
<dbReference type="AlphaFoldDB" id="A0A0U5B5G9"/>
<sequence>MGGLEKIIHKGKIEENATIYSYTLHYRYRWKISMIVMQLMLLVVFAIGFLYTAAFEWTKLMSVIGQLALLWILQGLSFGVYCFVSSYSLRWHIDALLSPWGGWRTKNPLSITDYQQNEWLFFSLGIAVSLFVGAWWGLLYGYCMGVFHVVCSIPRLITVFQLQKWKQTGRTYIIKHERLGIGLYSTAG</sequence>
<protein>
    <submittedName>
        <fullName evidence="1">Uncharacterized protein</fullName>
    </submittedName>
</protein>
<keyword evidence="2" id="KW-1185">Reference proteome</keyword>
<reference evidence="1 2" key="1">
    <citation type="submission" date="2015-12" db="EMBL/GenBank/DDBJ databases">
        <title>Genome sequence of Aneurinibacillus soli.</title>
        <authorList>
            <person name="Lee J.S."/>
            <person name="Lee K.C."/>
            <person name="Kim K.K."/>
            <person name="Lee B.W."/>
        </authorList>
    </citation>
    <scope>NUCLEOTIDE SEQUENCE [LARGE SCALE GENOMIC DNA]</scope>
    <source>
        <strain evidence="1 2">CB4</strain>
    </source>
</reference>
<evidence type="ECO:0000313" key="2">
    <source>
        <dbReference type="Proteomes" id="UP000217696"/>
    </source>
</evidence>
<evidence type="ECO:0000313" key="1">
    <source>
        <dbReference type="EMBL" id="BAU26220.1"/>
    </source>
</evidence>
<dbReference type="KEGG" id="asoc:CB4_00325"/>
<name>A0A0U5B5G9_9BACL</name>
<dbReference type="EMBL" id="AP017312">
    <property type="protein sequence ID" value="BAU26220.1"/>
    <property type="molecule type" value="Genomic_DNA"/>
</dbReference>
<proteinExistence type="predicted"/>
<accession>A0A0U5B5G9</accession>
<organism evidence="1 2">
    <name type="scientific">Aneurinibacillus soli</name>
    <dbReference type="NCBI Taxonomy" id="1500254"/>
    <lineage>
        <taxon>Bacteria</taxon>
        <taxon>Bacillati</taxon>
        <taxon>Bacillota</taxon>
        <taxon>Bacilli</taxon>
        <taxon>Bacillales</taxon>
        <taxon>Paenibacillaceae</taxon>
        <taxon>Aneurinibacillus group</taxon>
        <taxon>Aneurinibacillus</taxon>
    </lineage>
</organism>
<dbReference type="RefSeq" id="WP_096463284.1">
    <property type="nucleotide sequence ID" value="NZ_AP017312.1"/>
</dbReference>